<dbReference type="Proteomes" id="UP000322244">
    <property type="component" value="Unassembled WGS sequence"/>
</dbReference>
<evidence type="ECO:0000313" key="3">
    <source>
        <dbReference type="Proteomes" id="UP000322244"/>
    </source>
</evidence>
<dbReference type="NCBIfam" id="TIGR00762">
    <property type="entry name" value="DegV"/>
    <property type="match status" value="1"/>
</dbReference>
<dbReference type="Pfam" id="PF02645">
    <property type="entry name" value="DegV"/>
    <property type="match status" value="1"/>
</dbReference>
<proteinExistence type="predicted"/>
<keyword evidence="1" id="KW-0446">Lipid-binding</keyword>
<dbReference type="PANTHER" id="PTHR33434:SF2">
    <property type="entry name" value="FATTY ACID-BINDING PROTEIN TM_1468"/>
    <property type="match status" value="1"/>
</dbReference>
<dbReference type="PANTHER" id="PTHR33434">
    <property type="entry name" value="DEGV DOMAIN-CONTAINING PROTEIN DR_1986-RELATED"/>
    <property type="match status" value="1"/>
</dbReference>
<gene>
    <name evidence="2" type="ORF">FOY51_10640</name>
</gene>
<keyword evidence="3" id="KW-1185">Reference proteome</keyword>
<accession>A0A5A7SEK1</accession>
<dbReference type="SUPFAM" id="SSF82549">
    <property type="entry name" value="DAK1/DegV-like"/>
    <property type="match status" value="1"/>
</dbReference>
<dbReference type="Gene3D" id="3.30.1180.10">
    <property type="match status" value="1"/>
</dbReference>
<dbReference type="InterPro" id="IPR050270">
    <property type="entry name" value="DegV_domain_contain"/>
</dbReference>
<dbReference type="InterPro" id="IPR003797">
    <property type="entry name" value="DegV"/>
</dbReference>
<organism evidence="2 3">
    <name type="scientific">Antrihabitans cavernicola</name>
    <dbReference type="NCBI Taxonomy" id="2495913"/>
    <lineage>
        <taxon>Bacteria</taxon>
        <taxon>Bacillati</taxon>
        <taxon>Actinomycetota</taxon>
        <taxon>Actinomycetes</taxon>
        <taxon>Mycobacteriales</taxon>
        <taxon>Nocardiaceae</taxon>
        <taxon>Antrihabitans</taxon>
    </lineage>
</organism>
<comment type="caution">
    <text evidence="2">The sequence shown here is derived from an EMBL/GenBank/DDBJ whole genome shotgun (WGS) entry which is preliminary data.</text>
</comment>
<evidence type="ECO:0000256" key="1">
    <source>
        <dbReference type="ARBA" id="ARBA00023121"/>
    </source>
</evidence>
<sequence length="282" mass="29132">MAVVVVTDSSSCPDSELAQRYGIHVVPLHVLVGDRTFREGVDDLPDDYNDGTSSTSAASSGELDDCYRTALAASDGDGVVAVHLSRQLSGTWQVGSQVAEPFDEQVRVVDSRAAGMGSGFCALAAARAAQAGASIDDVYNAAVDTAGHARCFVVVDRLDHLRRGGRISTATALLGTALAMKPLLHIVDGKLVLKEKTRTTSKAIAKLIDAAVKEAGAGPAAIAVQHLDAPERADEVAAKLRDRLPHLTELVICELGAVLGVHVGSGAVAVLVVRGGAGQVEP</sequence>
<dbReference type="InterPro" id="IPR043168">
    <property type="entry name" value="DegV_C"/>
</dbReference>
<evidence type="ECO:0000313" key="2">
    <source>
        <dbReference type="EMBL" id="KAA0022955.1"/>
    </source>
</evidence>
<dbReference type="Gene3D" id="3.40.50.10170">
    <property type="match status" value="1"/>
</dbReference>
<dbReference type="RefSeq" id="WP_149430214.1">
    <property type="nucleotide sequence ID" value="NZ_VLNY01000004.1"/>
</dbReference>
<name>A0A5A7SEK1_9NOCA</name>
<dbReference type="EMBL" id="VLNY01000004">
    <property type="protein sequence ID" value="KAA0022955.1"/>
    <property type="molecule type" value="Genomic_DNA"/>
</dbReference>
<dbReference type="OrthoDB" id="9760324at2"/>
<protein>
    <submittedName>
        <fullName evidence="2">DegV family protein</fullName>
    </submittedName>
</protein>
<dbReference type="GO" id="GO:0008289">
    <property type="term" value="F:lipid binding"/>
    <property type="evidence" value="ECO:0007669"/>
    <property type="project" value="UniProtKB-KW"/>
</dbReference>
<dbReference type="AlphaFoldDB" id="A0A5A7SEK1"/>
<dbReference type="PROSITE" id="PS51482">
    <property type="entry name" value="DEGV"/>
    <property type="match status" value="1"/>
</dbReference>
<reference evidence="2 3" key="1">
    <citation type="submission" date="2019-07" db="EMBL/GenBank/DDBJ databases">
        <title>Rhodococcus cavernicolus sp. nov., isolated from a cave.</title>
        <authorList>
            <person name="Lee S.D."/>
        </authorList>
    </citation>
    <scope>NUCLEOTIDE SEQUENCE [LARGE SCALE GENOMIC DNA]</scope>
    <source>
        <strain evidence="2 3">C1-24</strain>
    </source>
</reference>